<organism evidence="9 10">
    <name type="scientific">Candidatus Thermochlorobacter aerophilus</name>
    <dbReference type="NCBI Taxonomy" id="1868324"/>
    <lineage>
        <taxon>Bacteria</taxon>
        <taxon>Pseudomonadati</taxon>
        <taxon>Chlorobiota</taxon>
        <taxon>Chlorobiia</taxon>
        <taxon>Chlorobiales</taxon>
        <taxon>Candidatus Thermochlorobacteriaceae</taxon>
        <taxon>Candidatus Thermochlorobacter</taxon>
    </lineage>
</organism>
<dbReference type="PROSITE" id="PS51462">
    <property type="entry name" value="NUDIX"/>
    <property type="match status" value="1"/>
</dbReference>
<dbReference type="InterPro" id="IPR000086">
    <property type="entry name" value="NUDIX_hydrolase_dom"/>
</dbReference>
<evidence type="ECO:0000259" key="8">
    <source>
        <dbReference type="PROSITE" id="PS51462"/>
    </source>
</evidence>
<dbReference type="GO" id="GO:0005829">
    <property type="term" value="C:cytosol"/>
    <property type="evidence" value="ECO:0007669"/>
    <property type="project" value="TreeGrafter"/>
</dbReference>
<comment type="caution">
    <text evidence="9">The sequence shown here is derived from an EMBL/GenBank/DDBJ whole genome shotgun (WGS) entry which is preliminary data.</text>
</comment>
<name>A0A395M0G7_9BACT</name>
<reference evidence="9 10" key="1">
    <citation type="journal article" date="2011" name="ISME J.">
        <title>Community ecology of hot spring cyanobacterial mats: predominant populations and their functional potential.</title>
        <authorList>
            <person name="Klatt C.G."/>
            <person name="Wood J.M."/>
            <person name="Rusch D.B."/>
            <person name="Bateson M.M."/>
            <person name="Hamamura N."/>
            <person name="Heidelberg J.F."/>
            <person name="Grossman A.R."/>
            <person name="Bhaya D."/>
            <person name="Cohan F.M."/>
            <person name="Kuhl M."/>
            <person name="Bryant D.A."/>
            <person name="Ward D.M."/>
        </authorList>
    </citation>
    <scope>NUCLEOTIDE SEQUENCE [LARGE SCALE GENOMIC DNA]</scope>
    <source>
        <strain evidence="9">OS</strain>
    </source>
</reference>
<evidence type="ECO:0000256" key="1">
    <source>
        <dbReference type="ARBA" id="ARBA00000847"/>
    </source>
</evidence>
<evidence type="ECO:0000256" key="2">
    <source>
        <dbReference type="ARBA" id="ARBA00001946"/>
    </source>
</evidence>
<dbReference type="GO" id="GO:0016787">
    <property type="term" value="F:hydrolase activity"/>
    <property type="evidence" value="ECO:0007669"/>
    <property type="project" value="UniProtKB-KW"/>
</dbReference>
<comment type="catalytic activity">
    <reaction evidence="1">
        <text>GDP-alpha-D-mannose + H2O = alpha-D-mannose 1-phosphate + GMP + 2 H(+)</text>
        <dbReference type="Rhea" id="RHEA:27978"/>
        <dbReference type="ChEBI" id="CHEBI:15377"/>
        <dbReference type="ChEBI" id="CHEBI:15378"/>
        <dbReference type="ChEBI" id="CHEBI:57527"/>
        <dbReference type="ChEBI" id="CHEBI:58115"/>
        <dbReference type="ChEBI" id="CHEBI:58409"/>
    </reaction>
</comment>
<gene>
    <name evidence="9" type="ORF">D0433_10105</name>
</gene>
<dbReference type="Gene3D" id="3.90.79.10">
    <property type="entry name" value="Nucleoside Triphosphate Pyrophosphohydrolase"/>
    <property type="match status" value="1"/>
</dbReference>
<keyword evidence="5 9" id="KW-0378">Hydrolase</keyword>
<dbReference type="GO" id="GO:0006753">
    <property type="term" value="P:nucleoside phosphate metabolic process"/>
    <property type="evidence" value="ECO:0007669"/>
    <property type="project" value="TreeGrafter"/>
</dbReference>
<dbReference type="Pfam" id="PF00293">
    <property type="entry name" value="NUDIX"/>
    <property type="match status" value="1"/>
</dbReference>
<dbReference type="InterPro" id="IPR015797">
    <property type="entry name" value="NUDIX_hydrolase-like_dom_sf"/>
</dbReference>
<dbReference type="PROSITE" id="PS00893">
    <property type="entry name" value="NUDIX_BOX"/>
    <property type="match status" value="1"/>
</dbReference>
<dbReference type="SUPFAM" id="SSF55811">
    <property type="entry name" value="Nudix"/>
    <property type="match status" value="1"/>
</dbReference>
<dbReference type="AlphaFoldDB" id="A0A395M0G7"/>
<evidence type="ECO:0000256" key="4">
    <source>
        <dbReference type="ARBA" id="ARBA00016377"/>
    </source>
</evidence>
<dbReference type="InterPro" id="IPR020084">
    <property type="entry name" value="NUDIX_hydrolase_CS"/>
</dbReference>
<proteinExistence type="inferred from homology"/>
<comment type="cofactor">
    <cofactor evidence="2">
        <name>Mg(2+)</name>
        <dbReference type="ChEBI" id="CHEBI:18420"/>
    </cofactor>
</comment>
<evidence type="ECO:0000256" key="7">
    <source>
        <dbReference type="ARBA" id="ARBA00032272"/>
    </source>
</evidence>
<dbReference type="PANTHER" id="PTHR11839:SF18">
    <property type="entry name" value="NUDIX HYDROLASE DOMAIN-CONTAINING PROTEIN"/>
    <property type="match status" value="1"/>
</dbReference>
<evidence type="ECO:0000256" key="6">
    <source>
        <dbReference type="ARBA" id="ARBA00032162"/>
    </source>
</evidence>
<dbReference type="GO" id="GO:0019693">
    <property type="term" value="P:ribose phosphate metabolic process"/>
    <property type="evidence" value="ECO:0007669"/>
    <property type="project" value="TreeGrafter"/>
</dbReference>
<comment type="similarity">
    <text evidence="3">Belongs to the Nudix hydrolase family. NudK subfamily.</text>
</comment>
<dbReference type="Proteomes" id="UP000266389">
    <property type="component" value="Unassembled WGS sequence"/>
</dbReference>
<protein>
    <recommendedName>
        <fullName evidence="4">GDP-mannose pyrophosphatase</fullName>
    </recommendedName>
    <alternativeName>
        <fullName evidence="6">GDP-mannose hydrolase</fullName>
    </alternativeName>
    <alternativeName>
        <fullName evidence="7">GDPMK</fullName>
    </alternativeName>
</protein>
<sequence length="200" mass="22956">MPRTYPNDPKAWKTLESKYLFRKSPWLTMRQDKVELPSGAVIDEFYVYEYPSWVNVVAVTKEEKLVLIRQFRYAVRKVYFEIPAGVVDEGEQPLAAAQRELLEETGYGGGEWQPWMQLCANPSIQTNLTYTFLALGVETMQKQNLERTEEIVVHLLSPSEVEAILNDGELIQALHAAPLWKYLFWRQKSAAGQSVLGSSR</sequence>
<dbReference type="EMBL" id="PHFL01000060">
    <property type="protein sequence ID" value="RFM23708.1"/>
    <property type="molecule type" value="Genomic_DNA"/>
</dbReference>
<evidence type="ECO:0000256" key="5">
    <source>
        <dbReference type="ARBA" id="ARBA00022801"/>
    </source>
</evidence>
<accession>A0A395M0G7</accession>
<feature type="domain" description="Nudix hydrolase" evidence="8">
    <location>
        <begin position="49"/>
        <end position="187"/>
    </location>
</feature>
<dbReference type="PANTHER" id="PTHR11839">
    <property type="entry name" value="UDP/ADP-SUGAR PYROPHOSPHATASE"/>
    <property type="match status" value="1"/>
</dbReference>
<evidence type="ECO:0000313" key="9">
    <source>
        <dbReference type="EMBL" id="RFM23708.1"/>
    </source>
</evidence>
<evidence type="ECO:0000313" key="10">
    <source>
        <dbReference type="Proteomes" id="UP000266389"/>
    </source>
</evidence>
<dbReference type="CDD" id="cd03424">
    <property type="entry name" value="NUDIX_ADPRase_Nudt5_UGPPase_Nudt14"/>
    <property type="match status" value="1"/>
</dbReference>
<evidence type="ECO:0000256" key="3">
    <source>
        <dbReference type="ARBA" id="ARBA00007275"/>
    </source>
</evidence>